<keyword evidence="4" id="KW-0175">Coiled coil</keyword>
<dbReference type="EMBL" id="SBIQ01000083">
    <property type="protein sequence ID" value="KAF7683479.1"/>
    <property type="molecule type" value="Genomic_DNA"/>
</dbReference>
<dbReference type="SUPFAM" id="SSF52540">
    <property type="entry name" value="P-loop containing nucleoside triphosphate hydrolases"/>
    <property type="match status" value="2"/>
</dbReference>
<evidence type="ECO:0000259" key="6">
    <source>
        <dbReference type="PROSITE" id="PS51194"/>
    </source>
</evidence>
<protein>
    <submittedName>
        <fullName evidence="7">DNA repair and recombination protein RAD26</fullName>
    </submittedName>
</protein>
<dbReference type="Gene3D" id="3.40.50.10810">
    <property type="entry name" value="Tandem AAA-ATPase domain"/>
    <property type="match status" value="1"/>
</dbReference>
<evidence type="ECO:0000256" key="1">
    <source>
        <dbReference type="ARBA" id="ARBA00022741"/>
    </source>
</evidence>
<dbReference type="InterPro" id="IPR049730">
    <property type="entry name" value="SNF2/RAD54-like_C"/>
</dbReference>
<dbReference type="InterPro" id="IPR050496">
    <property type="entry name" value="SNF2_RAD54_helicase_repair"/>
</dbReference>
<dbReference type="Gene3D" id="3.40.50.300">
    <property type="entry name" value="P-loop containing nucleotide triphosphate hydrolases"/>
    <property type="match status" value="1"/>
</dbReference>
<feature type="domain" description="Helicase ATP-binding" evidence="5">
    <location>
        <begin position="157"/>
        <end position="320"/>
    </location>
</feature>
<dbReference type="PROSITE" id="PS51192">
    <property type="entry name" value="HELICASE_ATP_BIND_1"/>
    <property type="match status" value="1"/>
</dbReference>
<dbReference type="PROSITE" id="PS51194">
    <property type="entry name" value="HELICASE_CTER"/>
    <property type="match status" value="1"/>
</dbReference>
<name>A0ABQ7HZC2_9MICR</name>
<dbReference type="Proteomes" id="UP001516464">
    <property type="component" value="Unassembled WGS sequence"/>
</dbReference>
<dbReference type="InterPro" id="IPR000330">
    <property type="entry name" value="SNF2_N"/>
</dbReference>
<dbReference type="PANTHER" id="PTHR45629:SF7">
    <property type="entry name" value="DNA EXCISION REPAIR PROTEIN ERCC-6-RELATED"/>
    <property type="match status" value="1"/>
</dbReference>
<evidence type="ECO:0000313" key="8">
    <source>
        <dbReference type="Proteomes" id="UP001516464"/>
    </source>
</evidence>
<reference evidence="7 8" key="1">
    <citation type="submission" date="2019-01" db="EMBL/GenBank/DDBJ databases">
        <title>Genomes sequencing and comparative genomics of infectious freshwater microsporidia, Cucumispora dikerogammari and Thelohania contejeani.</title>
        <authorList>
            <person name="Cormier A."/>
            <person name="Giraud I."/>
            <person name="Wattier R."/>
            <person name="Teixeira M."/>
            <person name="Grandjean F."/>
            <person name="Rigaud T."/>
            <person name="Cordaux R."/>
        </authorList>
    </citation>
    <scope>NUCLEOTIDE SEQUENCE [LARGE SCALE GENOMIC DNA]</scope>
    <source>
        <strain evidence="7">T1</strain>
        <tissue evidence="7">Spores</tissue>
    </source>
</reference>
<dbReference type="SMART" id="SM00490">
    <property type="entry name" value="HELICc"/>
    <property type="match status" value="1"/>
</dbReference>
<dbReference type="Pfam" id="PF00271">
    <property type="entry name" value="Helicase_C"/>
    <property type="match status" value="1"/>
</dbReference>
<evidence type="ECO:0000259" key="5">
    <source>
        <dbReference type="PROSITE" id="PS51192"/>
    </source>
</evidence>
<evidence type="ECO:0000256" key="4">
    <source>
        <dbReference type="SAM" id="Coils"/>
    </source>
</evidence>
<keyword evidence="8" id="KW-1185">Reference proteome</keyword>
<organism evidence="7 8">
    <name type="scientific">Astathelohania contejeani</name>
    <dbReference type="NCBI Taxonomy" id="164912"/>
    <lineage>
        <taxon>Eukaryota</taxon>
        <taxon>Fungi</taxon>
        <taxon>Fungi incertae sedis</taxon>
        <taxon>Microsporidia</taxon>
        <taxon>Astathelohaniidae</taxon>
        <taxon>Astathelohania</taxon>
    </lineage>
</organism>
<evidence type="ECO:0000256" key="2">
    <source>
        <dbReference type="ARBA" id="ARBA00022801"/>
    </source>
</evidence>
<feature type="coiled-coil region" evidence="4">
    <location>
        <begin position="16"/>
        <end position="59"/>
    </location>
</feature>
<keyword evidence="2" id="KW-0378">Hydrolase</keyword>
<dbReference type="InterPro" id="IPR038718">
    <property type="entry name" value="SNF2-like_sf"/>
</dbReference>
<dbReference type="CDD" id="cd18793">
    <property type="entry name" value="SF2_C_SNF"/>
    <property type="match status" value="1"/>
</dbReference>
<dbReference type="PANTHER" id="PTHR45629">
    <property type="entry name" value="SNF2/RAD54 FAMILY MEMBER"/>
    <property type="match status" value="1"/>
</dbReference>
<dbReference type="InterPro" id="IPR027417">
    <property type="entry name" value="P-loop_NTPase"/>
</dbReference>
<sequence length="678" mass="79227">MIDYEDEENFLQKYVEKKIREKIKAIETKLEIEEDEKKRENLKEKIKNLNDELALNLKLIDDMNKSNTENLSITDKNLPVAKKKFDNDNCINKFKKNMKENIKLYAQEKFIKEENFWEHMRQMAYRLVLSCGKVQLIPIQLWNTLYEYQKESLKWMLDLFIDGEGGILADEMGLGKTIQVISLISSLMLTDKIKYALLVSPTTIMDQWCTEWKHFYPFVRICILHNTQTDSIPALINSIYKTGGVAIISYAGFITYLSKLKSIKWDYLILDEGHKIKNKETNIVKKLQCIEIRNKLVLTGTPIQNNLSELWTIFNFINPGKLGSYSSFLEEFEDPIRQGGYKRASDSAVEEGYRANIHLRSIISPYIKRRLKSQVASQLPSKSDKVVFCPLTEIQVKMYEQCIDSDCIFDILQGKRNIFQGIDLLRKICNHPYLTTRNSSYLTEEKIVNSCGKMLVLKKLLKKWKKEGKKAIIFTQTINILNIIEKFLNYQSYKYERIDGSVTLKQRTTAMLNFNTNPEIFIFLATTKTGGLGVNLVGGNRVIIYDPDWNPTTDNQAKERVWRYGQVNDVEIYRFISSNTIEEKIYQKQIFKNVLSKKILLTPKISRFFEKSDIIDLFTYINEKDNTNVIKQSDPICNDKEEYSIIENEKYDVNIIEKNSMLTAKEMINFINKREGRI</sequence>
<keyword evidence="1" id="KW-0547">Nucleotide-binding</keyword>
<accession>A0ABQ7HZC2</accession>
<dbReference type="InterPro" id="IPR001650">
    <property type="entry name" value="Helicase_C-like"/>
</dbReference>
<feature type="domain" description="Helicase C-terminal" evidence="6">
    <location>
        <begin position="456"/>
        <end position="613"/>
    </location>
</feature>
<keyword evidence="3" id="KW-0067">ATP-binding</keyword>
<dbReference type="Pfam" id="PF00176">
    <property type="entry name" value="SNF2-rel_dom"/>
    <property type="match status" value="1"/>
</dbReference>
<proteinExistence type="predicted"/>
<dbReference type="SMART" id="SM00487">
    <property type="entry name" value="DEXDc"/>
    <property type="match status" value="1"/>
</dbReference>
<comment type="caution">
    <text evidence="7">The sequence shown here is derived from an EMBL/GenBank/DDBJ whole genome shotgun (WGS) entry which is preliminary data.</text>
</comment>
<dbReference type="InterPro" id="IPR014001">
    <property type="entry name" value="Helicase_ATP-bd"/>
</dbReference>
<evidence type="ECO:0000313" key="7">
    <source>
        <dbReference type="EMBL" id="KAF7683479.1"/>
    </source>
</evidence>
<evidence type="ECO:0000256" key="3">
    <source>
        <dbReference type="ARBA" id="ARBA00022840"/>
    </source>
</evidence>
<gene>
    <name evidence="7" type="primary">RAD26</name>
    <name evidence="7" type="ORF">TCON_1313</name>
</gene>